<organism evidence="6">
    <name type="scientific">Micromonospora carbonacea</name>
    <dbReference type="NCBI Taxonomy" id="47853"/>
    <lineage>
        <taxon>Bacteria</taxon>
        <taxon>Bacillati</taxon>
        <taxon>Actinomycetota</taxon>
        <taxon>Actinomycetes</taxon>
        <taxon>Micromonosporales</taxon>
        <taxon>Micromonosporaceae</taxon>
        <taxon>Micromonospora</taxon>
    </lineage>
</organism>
<evidence type="ECO:0000256" key="4">
    <source>
        <dbReference type="SAM" id="SignalP"/>
    </source>
</evidence>
<feature type="region of interest" description="Disordered" evidence="3">
    <location>
        <begin position="487"/>
        <end position="506"/>
    </location>
</feature>
<dbReference type="InterPro" id="IPR013320">
    <property type="entry name" value="ConA-like_dom_sf"/>
</dbReference>
<dbReference type="Pfam" id="PF13517">
    <property type="entry name" value="FG-GAP_3"/>
    <property type="match status" value="2"/>
</dbReference>
<dbReference type="SUPFAM" id="SSF69318">
    <property type="entry name" value="Integrin alpha N-terminal domain"/>
    <property type="match status" value="1"/>
</dbReference>
<dbReference type="EMBL" id="CP058905">
    <property type="protein sequence ID" value="QLJ98110.1"/>
    <property type="molecule type" value="Genomic_DNA"/>
</dbReference>
<dbReference type="Pfam" id="PF13385">
    <property type="entry name" value="Laminin_G_3"/>
    <property type="match status" value="1"/>
</dbReference>
<feature type="chain" id="PRO_5038458670" evidence="4">
    <location>
        <begin position="27"/>
        <end position="1530"/>
    </location>
</feature>
<evidence type="ECO:0000256" key="2">
    <source>
        <dbReference type="ARBA" id="ARBA00023157"/>
    </source>
</evidence>
<reference evidence="6" key="1">
    <citation type="submission" date="2020-08" db="EMBL/GenBank/DDBJ databases">
        <title>A bifunctional nitrone conjugated secondary metabolite targeting the ribosome.</title>
        <authorList>
            <person name="Limbrick E.M."/>
            <person name="Graf M."/>
            <person name="Derewacz D.K."/>
            <person name="Nguyen F."/>
            <person name="Spraggins J.M."/>
            <person name="Wieland M."/>
            <person name="Ynigez-Gutierrez A.E."/>
            <person name="Reisman B.J."/>
            <person name="Zinshteyn B."/>
            <person name="McCulloch K."/>
            <person name="Iverson T.M."/>
            <person name="Green R."/>
            <person name="Wilson D.N."/>
            <person name="Bachmann B.O."/>
        </authorList>
    </citation>
    <scope>NUCLEOTIDE SEQUENCE</scope>
    <source>
        <strain evidence="6">Africana</strain>
    </source>
</reference>
<dbReference type="SUPFAM" id="SSF49899">
    <property type="entry name" value="Concanavalin A-like lectins/glucanases"/>
    <property type="match status" value="1"/>
</dbReference>
<dbReference type="Gene3D" id="2.60.120.200">
    <property type="match status" value="1"/>
</dbReference>
<dbReference type="SMART" id="SM00560">
    <property type="entry name" value="LamGL"/>
    <property type="match status" value="1"/>
</dbReference>
<dbReference type="PANTHER" id="PTHR44103:SF1">
    <property type="entry name" value="PROPROTEIN CONVERTASE P"/>
    <property type="match status" value="1"/>
</dbReference>
<dbReference type="InterPro" id="IPR006558">
    <property type="entry name" value="LamG-like"/>
</dbReference>
<evidence type="ECO:0000259" key="5">
    <source>
        <dbReference type="SMART" id="SM00560"/>
    </source>
</evidence>
<sequence>MLAAQLPRATLGAKAMAAGVSLGLLAASFASLPVRPAGATPSRPAAKPAAGALGVDRAVAEARRTGKPVEATAAATSTSTVTARPDGTVELTQTAVPTRTRVDGQWKTLDPTLVRHPDSSITPAVTTNQVRLSPGGTGPLAELVSGDRALSVAAPFTLPKPTLAGPAATYSEVLPGVDLTVRVTAEGGFSHVFVVKNRRAAANPRLATLDLTTSTRGVALTTDAAGNITGRDRAGHAVLTAPAPTMWDSTAGPAQRGAAASNATAPGRNARSAPIGVRVIPGTLRLIPNQRLLTDASTTYPVYIDPTFTWTPVGPKMSGWATISYQHQSTNYWKSTPDLIGRMQVGNSGSQRSQTLINFPIPYSTLAGAEIYDAIFKITNTRSWNCTAKTVNVYAPATTLSSSNATWNHWEGISNGPLAASKSFAYGYSGCDAAAVSFDITSQVEADVTAQKATRTLRMIAANEASDTQSWKEFLETSPTLTIRYNHKPNTPTGMTTSPKTSCTASTPTVVGDGSVSLYAPVSDRNGGTLGVSFTIWKTSDTSQTAVASSNPNLLTYPSGSTAVLVVPVATLRTAAAGAATGFSWKVQATDFRTPSNWSATCRFTFDPTRAGPPEVTAPAASTVGQPATFTIAPPATGTVPSGYVYQLNASAPVDVLADASGNASVSISPSRFTNTLTVTSVSAGGNVGESASVTFNANPAATAVDADLTGDGTADLLTVGAANGLPSGLWLGVGNTEGTSVTGTDIGARGNGVTGDNSPADFDGAQALTGRFTGTGLQDVLVYHPAGSDPGSAGVLRANGDGSVIQAQLSGNQYSIGPDQLLDPDGNLPLQLANAGDSRRLDSPYPDLVGTSGDATGGYHLTYYPNLGTPNGYLGAFHTTALTPAGGTDWNNWTLATAQLTTGTAMFLWNRTTGALHLWTDLTVDPGTGQLTYHPYALSAAWNAGANVTLRAADADNSGTPDLWTTGTGGSLTLWKVAGLAAGTGTIAAQPTQTLITSDHSWQLNDADSGTVSTARDTVGTLHASGATGVSWSTGDMFDPDAVFNGTSGSLTTPTPAVNTNNDFSLSAWVKPSSLGGTILSQDGVNTAGFKLYTDATDKSWRFAMPRTDVAAPVWDIAISAPNTARLGVWTHVTVTFQKSLGAIWIMLNGIRSAHGAHSSTWSAGGGYRMGSHKTGGSSYGGWFAGELANAQTWSRTLTFPRASNLPVEDFDGDGRSDILGFSTSHAELWWTPNTTVPGQSPSRGGSKRISAGWSNITDPFVTDYDGDGKSDVVGRVNDELWTWSNASSVGTPLVVAADKLGVNWDSLPRIAPADFDGDGRTDIVGYSSNSDELWWVPNTTPAGGMPQRGTSKKVSSGWGGITKQMIADYNSDGKPDILGRGSNNVMYVWLNTSTVGNPSVGSLVPLGTAWDTLPTTTTADFDSDGRADIVGFSISGDKFWWVPNTTPAGGTPSRGTSQEVAAGFATATDKRVVDYNGDGRPDVLAQIGDELWVWPNTSTPGNPSVGPKVSLGLAWNTIGDFLTERRAF</sequence>
<feature type="region of interest" description="Disordered" evidence="3">
    <location>
        <begin position="251"/>
        <end position="270"/>
    </location>
</feature>
<keyword evidence="2" id="KW-1015">Disulfide bond</keyword>
<gene>
    <name evidence="6" type="ORF">HZU44_25850</name>
</gene>
<protein>
    <submittedName>
        <fullName evidence="6">VCBS repeat-containing protein</fullName>
    </submittedName>
</protein>
<dbReference type="PANTHER" id="PTHR44103">
    <property type="entry name" value="PROPROTEIN CONVERTASE P"/>
    <property type="match status" value="1"/>
</dbReference>
<feature type="domain" description="LamG-like jellyroll fold" evidence="5">
    <location>
        <begin position="1063"/>
        <end position="1202"/>
    </location>
</feature>
<dbReference type="InterPro" id="IPR028994">
    <property type="entry name" value="Integrin_alpha_N"/>
</dbReference>
<feature type="signal peptide" evidence="4">
    <location>
        <begin position="1"/>
        <end position="26"/>
    </location>
</feature>
<keyword evidence="1 4" id="KW-0732">Signal</keyword>
<evidence type="ECO:0000313" key="6">
    <source>
        <dbReference type="EMBL" id="QLJ98110.1"/>
    </source>
</evidence>
<proteinExistence type="predicted"/>
<accession>A0A7D6CDG5</accession>
<dbReference type="Gene3D" id="2.130.10.130">
    <property type="entry name" value="Integrin alpha, N-terminal"/>
    <property type="match status" value="1"/>
</dbReference>
<evidence type="ECO:0000256" key="1">
    <source>
        <dbReference type="ARBA" id="ARBA00022729"/>
    </source>
</evidence>
<name>A0A7D6CDG5_9ACTN</name>
<dbReference type="InterPro" id="IPR013517">
    <property type="entry name" value="FG-GAP"/>
</dbReference>
<evidence type="ECO:0000256" key="3">
    <source>
        <dbReference type="SAM" id="MobiDB-lite"/>
    </source>
</evidence>